<name>A0A6G9XN16_NOCBR</name>
<proteinExistence type="predicted"/>
<gene>
    <name evidence="2" type="ORF">F5X71_08405</name>
</gene>
<evidence type="ECO:0000313" key="2">
    <source>
        <dbReference type="EMBL" id="QIS02342.1"/>
    </source>
</evidence>
<feature type="region of interest" description="Disordered" evidence="1">
    <location>
        <begin position="214"/>
        <end position="239"/>
    </location>
</feature>
<organism evidence="2 3">
    <name type="scientific">Nocardia brasiliensis</name>
    <dbReference type="NCBI Taxonomy" id="37326"/>
    <lineage>
        <taxon>Bacteria</taxon>
        <taxon>Bacillati</taxon>
        <taxon>Actinomycetota</taxon>
        <taxon>Actinomycetes</taxon>
        <taxon>Mycobacteriales</taxon>
        <taxon>Nocardiaceae</taxon>
        <taxon>Nocardia</taxon>
    </lineage>
</organism>
<evidence type="ECO:0000256" key="1">
    <source>
        <dbReference type="SAM" id="MobiDB-lite"/>
    </source>
</evidence>
<protein>
    <submittedName>
        <fullName evidence="2">Uncharacterized protein</fullName>
    </submittedName>
</protein>
<dbReference type="EMBL" id="CP046171">
    <property type="protein sequence ID" value="QIS02342.1"/>
    <property type="molecule type" value="Genomic_DNA"/>
</dbReference>
<feature type="compositionally biased region" description="Basic and acidic residues" evidence="1">
    <location>
        <begin position="217"/>
        <end position="227"/>
    </location>
</feature>
<evidence type="ECO:0000313" key="3">
    <source>
        <dbReference type="Proteomes" id="UP000501705"/>
    </source>
</evidence>
<dbReference type="AlphaFoldDB" id="A0A6G9XN16"/>
<sequence>MGTASGEENSTATACGRCERVKPPLRRGLCGACYERTRQRGKAYGRWDPDRTAADPVRKHITRLEKAGLSHRRLAELAELHRSTLGALLHGRPGLEPPQWISHAIAQRILAVPVPESVTAVAAPNASVPSIGAQRRLRALVADGWPQATLATDLGMTATNMGPLMHGDRPITARRHRAVVELFARKQLTPGPSQRAREYARARGWARSWQWDEDSIDDPKARPDPAHWRRTRQPRPELGWGVHAPGPTTPASGGNCCVHDLAVPVRHRPIQRGR</sequence>
<dbReference type="Proteomes" id="UP000501705">
    <property type="component" value="Chromosome"/>
</dbReference>
<reference evidence="2 3" key="1">
    <citation type="journal article" date="2019" name="ACS Chem. Biol.">
        <title>Identification and Mobilization of a Cryptic Antibiotic Biosynthesis Gene Locus from a Human-Pathogenic Nocardia Isolate.</title>
        <authorList>
            <person name="Herisse M."/>
            <person name="Ishida K."/>
            <person name="Porter J.L."/>
            <person name="Howden B."/>
            <person name="Hertweck C."/>
            <person name="Stinear T.P."/>
            <person name="Pidot S.J."/>
        </authorList>
    </citation>
    <scope>NUCLEOTIDE SEQUENCE [LARGE SCALE GENOMIC DNA]</scope>
    <source>
        <strain evidence="2 3">AUSMDU00024985</strain>
    </source>
</reference>
<accession>A0A6G9XN16</accession>
<dbReference type="RefSeq" id="WP_167461441.1">
    <property type="nucleotide sequence ID" value="NZ_CP046171.1"/>
</dbReference>